<evidence type="ECO:0000313" key="4">
    <source>
        <dbReference type="Proteomes" id="UP001152320"/>
    </source>
</evidence>
<reference evidence="3" key="1">
    <citation type="submission" date="2021-10" db="EMBL/GenBank/DDBJ databases">
        <title>Tropical sea cucumber genome reveals ecological adaptation and Cuvierian tubules defense mechanism.</title>
        <authorList>
            <person name="Chen T."/>
        </authorList>
    </citation>
    <scope>NUCLEOTIDE SEQUENCE</scope>
    <source>
        <strain evidence="3">Nanhai2018</strain>
        <tissue evidence="3">Muscle</tissue>
    </source>
</reference>
<gene>
    <name evidence="3" type="ORF">HOLleu_34058</name>
</gene>
<feature type="coiled-coil region" evidence="1">
    <location>
        <begin position="29"/>
        <end position="107"/>
    </location>
</feature>
<protein>
    <submittedName>
        <fullName evidence="3">Uncharacterized protein</fullName>
    </submittedName>
</protein>
<evidence type="ECO:0000313" key="3">
    <source>
        <dbReference type="EMBL" id="KAJ8026264.1"/>
    </source>
</evidence>
<dbReference type="Proteomes" id="UP001152320">
    <property type="component" value="Chromosome 17"/>
</dbReference>
<organism evidence="3 4">
    <name type="scientific">Holothuria leucospilota</name>
    <name type="common">Black long sea cucumber</name>
    <name type="synonym">Mertensiothuria leucospilota</name>
    <dbReference type="NCBI Taxonomy" id="206669"/>
    <lineage>
        <taxon>Eukaryota</taxon>
        <taxon>Metazoa</taxon>
        <taxon>Echinodermata</taxon>
        <taxon>Eleutherozoa</taxon>
        <taxon>Echinozoa</taxon>
        <taxon>Holothuroidea</taxon>
        <taxon>Aspidochirotacea</taxon>
        <taxon>Aspidochirotida</taxon>
        <taxon>Holothuriidae</taxon>
        <taxon>Holothuria</taxon>
    </lineage>
</organism>
<feature type="compositionally biased region" description="Basic and acidic residues" evidence="2">
    <location>
        <begin position="1"/>
        <end position="17"/>
    </location>
</feature>
<dbReference type="OrthoDB" id="10625063at2759"/>
<dbReference type="EMBL" id="JAIZAY010000017">
    <property type="protein sequence ID" value="KAJ8026264.1"/>
    <property type="molecule type" value="Genomic_DNA"/>
</dbReference>
<proteinExistence type="predicted"/>
<evidence type="ECO:0000256" key="1">
    <source>
        <dbReference type="SAM" id="Coils"/>
    </source>
</evidence>
<evidence type="ECO:0000256" key="2">
    <source>
        <dbReference type="SAM" id="MobiDB-lite"/>
    </source>
</evidence>
<dbReference type="AlphaFoldDB" id="A0A9Q0YSS5"/>
<name>A0A9Q0YSS5_HOLLE</name>
<keyword evidence="1" id="KW-0175">Coiled coil</keyword>
<keyword evidence="4" id="KW-1185">Reference proteome</keyword>
<comment type="caution">
    <text evidence="3">The sequence shown here is derived from an EMBL/GenBank/DDBJ whole genome shotgun (WGS) entry which is preliminary data.</text>
</comment>
<accession>A0A9Q0YSS5</accession>
<sequence length="189" mass="21952">MTPHSTNEDDHDGDKGKGQVSYEGDDSSAAMMYQLKEKAELELKKLELRCQEQKYLDKEYECEKIKEIRDQMMEIKDRELQEAKTLAEDLQHRFNLLQKSMEDLHNTREEKVSDDVEIDPIPSDVPSFTLERIDTQESGAGGSDVCPFCLRITISDQSLPFHLNNCPDSLKWRGQDTNHSEHYQRIKCK</sequence>
<feature type="region of interest" description="Disordered" evidence="2">
    <location>
        <begin position="1"/>
        <end position="26"/>
    </location>
</feature>